<organism evidence="2 3">
    <name type="scientific">Diceros bicornis minor</name>
    <name type="common">South-central black rhinoceros</name>
    <dbReference type="NCBI Taxonomy" id="77932"/>
    <lineage>
        <taxon>Eukaryota</taxon>
        <taxon>Metazoa</taxon>
        <taxon>Chordata</taxon>
        <taxon>Craniata</taxon>
        <taxon>Vertebrata</taxon>
        <taxon>Euteleostomi</taxon>
        <taxon>Mammalia</taxon>
        <taxon>Eutheria</taxon>
        <taxon>Laurasiatheria</taxon>
        <taxon>Perissodactyla</taxon>
        <taxon>Rhinocerotidae</taxon>
        <taxon>Diceros</taxon>
    </lineage>
</organism>
<protein>
    <submittedName>
        <fullName evidence="2">Uncharacterized protein</fullName>
    </submittedName>
</protein>
<dbReference type="EMBL" id="JACDTQ010001895">
    <property type="protein sequence ID" value="KAF5920823.1"/>
    <property type="molecule type" value="Genomic_DNA"/>
</dbReference>
<dbReference type="Proteomes" id="UP000551758">
    <property type="component" value="Unassembled WGS sequence"/>
</dbReference>
<evidence type="ECO:0000313" key="3">
    <source>
        <dbReference type="Proteomes" id="UP000551758"/>
    </source>
</evidence>
<feature type="region of interest" description="Disordered" evidence="1">
    <location>
        <begin position="1"/>
        <end position="23"/>
    </location>
</feature>
<gene>
    <name evidence="2" type="ORF">HPG69_003618</name>
</gene>
<sequence>MPPRHPAGQGPVATASRARDRGQLGFLLPTEDLASRSGKRKFPPVAASWSQATTLHHALLCLGPMAASRL</sequence>
<dbReference type="AlphaFoldDB" id="A0A7J7EYK3"/>
<evidence type="ECO:0000256" key="1">
    <source>
        <dbReference type="SAM" id="MobiDB-lite"/>
    </source>
</evidence>
<proteinExistence type="predicted"/>
<reference evidence="2 3" key="1">
    <citation type="journal article" date="2020" name="Mol. Biol. Evol.">
        <title>Interspecific Gene Flow and the Evolution of Specialization in Black and White Rhinoceros.</title>
        <authorList>
            <person name="Moodley Y."/>
            <person name="Westbury M.V."/>
            <person name="Russo I.M."/>
            <person name="Gopalakrishnan S."/>
            <person name="Rakotoarivelo A."/>
            <person name="Olsen R.A."/>
            <person name="Prost S."/>
            <person name="Tunstall T."/>
            <person name="Ryder O.A."/>
            <person name="Dalen L."/>
            <person name="Bruford M.W."/>
        </authorList>
    </citation>
    <scope>NUCLEOTIDE SEQUENCE [LARGE SCALE GENOMIC DNA]</scope>
    <source>
        <strain evidence="2">SBR-YM</strain>
        <tissue evidence="2">Skin</tissue>
    </source>
</reference>
<comment type="caution">
    <text evidence="2">The sequence shown here is derived from an EMBL/GenBank/DDBJ whole genome shotgun (WGS) entry which is preliminary data.</text>
</comment>
<keyword evidence="3" id="KW-1185">Reference proteome</keyword>
<evidence type="ECO:0000313" key="2">
    <source>
        <dbReference type="EMBL" id="KAF5920823.1"/>
    </source>
</evidence>
<name>A0A7J7EYK3_DICBM</name>
<accession>A0A7J7EYK3</accession>